<dbReference type="SUPFAM" id="SSF53800">
    <property type="entry name" value="Chelatase"/>
    <property type="match status" value="1"/>
</dbReference>
<organism evidence="8">
    <name type="scientific">hydrothermal vent metagenome</name>
    <dbReference type="NCBI Taxonomy" id="652676"/>
    <lineage>
        <taxon>unclassified sequences</taxon>
        <taxon>metagenomes</taxon>
        <taxon>ecological metagenomes</taxon>
    </lineage>
</organism>
<sequence>MKEDKKIGVLIANLGTPDKPKKIAVYRFLKEFLSDTRVIKLPRILWWLILNFIVLPFRIFKVTKAYQSIWANNSSPLLDISLKQTKKLQEKLKGIKIVLAMRYGNPSISKSLKKINKVDELIILPLYPQYSATTTASVFDEISTALKDWEDIPDITFISRYYFHKNYINALKNSICDFWKQHQQADILLMSFHGLPQKYIKDGDPYYDECLKTAELLAEALGLSKDKWRLSFQSRMGRTQWLEPYTTDVLKEIARDKKSVQVVCPGFSVDCLETLEEIAIENKQVFLSSGGDKYQYIHCLNDSDEHIEFISQLILENIGKV</sequence>
<keyword evidence="3" id="KW-0479">Metal-binding</keyword>
<keyword evidence="7" id="KW-0627">Porphyrin biosynthesis</keyword>
<proteinExistence type="inferred from homology"/>
<dbReference type="EC" id="4.99.1.1" evidence="8"/>
<dbReference type="CDD" id="cd00419">
    <property type="entry name" value="Ferrochelatase_C"/>
    <property type="match status" value="1"/>
</dbReference>
<evidence type="ECO:0000256" key="1">
    <source>
        <dbReference type="ARBA" id="ARBA00004744"/>
    </source>
</evidence>
<dbReference type="InterPro" id="IPR019772">
    <property type="entry name" value="Ferrochelatase_AS"/>
</dbReference>
<dbReference type="GO" id="GO:0006783">
    <property type="term" value="P:heme biosynthetic process"/>
    <property type="evidence" value="ECO:0007669"/>
    <property type="project" value="UniProtKB-KW"/>
</dbReference>
<evidence type="ECO:0000256" key="2">
    <source>
        <dbReference type="ARBA" id="ARBA00022490"/>
    </source>
</evidence>
<dbReference type="NCBIfam" id="TIGR00109">
    <property type="entry name" value="hemH"/>
    <property type="match status" value="1"/>
</dbReference>
<dbReference type="CDD" id="cd03411">
    <property type="entry name" value="Ferrochelatase_N"/>
    <property type="match status" value="1"/>
</dbReference>
<accession>A0A1W1CK86</accession>
<dbReference type="FunFam" id="3.40.50.1400:FF:000002">
    <property type="entry name" value="Ferrochelatase"/>
    <property type="match status" value="1"/>
</dbReference>
<dbReference type="EMBL" id="FPHJ01000049">
    <property type="protein sequence ID" value="SFV66122.1"/>
    <property type="molecule type" value="Genomic_DNA"/>
</dbReference>
<dbReference type="HAMAP" id="MF_00323">
    <property type="entry name" value="Ferrochelatase"/>
    <property type="match status" value="1"/>
</dbReference>
<dbReference type="PANTHER" id="PTHR11108">
    <property type="entry name" value="FERROCHELATASE"/>
    <property type="match status" value="1"/>
</dbReference>
<dbReference type="UniPathway" id="UPA00252"/>
<protein>
    <submittedName>
        <fullName evidence="8">Ferrochelatase, protoheme ferro-lyase</fullName>
        <ecNumber evidence="8">4.99.1.1</ecNumber>
    </submittedName>
</protein>
<keyword evidence="4" id="KW-0408">Iron</keyword>
<dbReference type="InterPro" id="IPR001015">
    <property type="entry name" value="Ferrochelatase"/>
</dbReference>
<gene>
    <name evidence="8" type="ORF">MNB_SUP05-5-601</name>
</gene>
<dbReference type="InterPro" id="IPR033659">
    <property type="entry name" value="Ferrochelatase_N"/>
</dbReference>
<evidence type="ECO:0000256" key="7">
    <source>
        <dbReference type="ARBA" id="ARBA00023244"/>
    </source>
</evidence>
<keyword evidence="2" id="KW-0963">Cytoplasm</keyword>
<evidence type="ECO:0000256" key="5">
    <source>
        <dbReference type="ARBA" id="ARBA00023133"/>
    </source>
</evidence>
<keyword evidence="5" id="KW-0350">Heme biosynthesis</keyword>
<dbReference type="GO" id="GO:0046872">
    <property type="term" value="F:metal ion binding"/>
    <property type="evidence" value="ECO:0007669"/>
    <property type="project" value="UniProtKB-KW"/>
</dbReference>
<evidence type="ECO:0000313" key="8">
    <source>
        <dbReference type="EMBL" id="SFV66122.1"/>
    </source>
</evidence>
<dbReference type="GO" id="GO:0004325">
    <property type="term" value="F:ferrochelatase activity"/>
    <property type="evidence" value="ECO:0007669"/>
    <property type="project" value="InterPro"/>
</dbReference>
<comment type="pathway">
    <text evidence="1">Porphyrin-containing compound metabolism; protoheme biosynthesis.</text>
</comment>
<reference evidence="8" key="1">
    <citation type="submission" date="2016-10" db="EMBL/GenBank/DDBJ databases">
        <authorList>
            <person name="de Groot N.N."/>
        </authorList>
    </citation>
    <scope>NUCLEOTIDE SEQUENCE</scope>
</reference>
<dbReference type="Gene3D" id="3.40.50.1400">
    <property type="match status" value="2"/>
</dbReference>
<name>A0A1W1CK86_9ZZZZ</name>
<dbReference type="PROSITE" id="PS00534">
    <property type="entry name" value="FERROCHELATASE"/>
    <property type="match status" value="1"/>
</dbReference>
<keyword evidence="6 8" id="KW-0456">Lyase</keyword>
<dbReference type="InterPro" id="IPR033644">
    <property type="entry name" value="Ferrochelatase_C"/>
</dbReference>
<evidence type="ECO:0000256" key="3">
    <source>
        <dbReference type="ARBA" id="ARBA00022723"/>
    </source>
</evidence>
<evidence type="ECO:0000256" key="4">
    <source>
        <dbReference type="ARBA" id="ARBA00023004"/>
    </source>
</evidence>
<dbReference type="AlphaFoldDB" id="A0A1W1CK86"/>
<evidence type="ECO:0000256" key="6">
    <source>
        <dbReference type="ARBA" id="ARBA00023239"/>
    </source>
</evidence>
<dbReference type="Pfam" id="PF00762">
    <property type="entry name" value="Ferrochelatase"/>
    <property type="match status" value="1"/>
</dbReference>
<dbReference type="PANTHER" id="PTHR11108:SF1">
    <property type="entry name" value="FERROCHELATASE, MITOCHONDRIAL"/>
    <property type="match status" value="1"/>
</dbReference>